<dbReference type="InterPro" id="IPR001461">
    <property type="entry name" value="Aspartic_peptidase_A1"/>
</dbReference>
<dbReference type="PROSITE" id="PS51767">
    <property type="entry name" value="PEPTIDASE_A1"/>
    <property type="match status" value="1"/>
</dbReference>
<accession>A0ABR3VTM8</accession>
<evidence type="ECO:0000259" key="5">
    <source>
        <dbReference type="PROSITE" id="PS51767"/>
    </source>
</evidence>
<evidence type="ECO:0000256" key="2">
    <source>
        <dbReference type="ARBA" id="ARBA00022750"/>
    </source>
</evidence>
<protein>
    <recommendedName>
        <fullName evidence="5">Peptidase A1 domain-containing protein</fullName>
    </recommendedName>
</protein>
<keyword evidence="2 3" id="KW-0064">Aspartyl protease</keyword>
<organism evidence="6 7">
    <name type="scientific">Phialemonium thermophilum</name>
    <dbReference type="NCBI Taxonomy" id="223376"/>
    <lineage>
        <taxon>Eukaryota</taxon>
        <taxon>Fungi</taxon>
        <taxon>Dikarya</taxon>
        <taxon>Ascomycota</taxon>
        <taxon>Pezizomycotina</taxon>
        <taxon>Sordariomycetes</taxon>
        <taxon>Sordariomycetidae</taxon>
        <taxon>Cephalothecales</taxon>
        <taxon>Cephalothecaceae</taxon>
        <taxon>Phialemonium</taxon>
    </lineage>
</organism>
<dbReference type="Gene3D" id="2.40.70.10">
    <property type="entry name" value="Acid Proteases"/>
    <property type="match status" value="2"/>
</dbReference>
<dbReference type="PANTHER" id="PTHR47966">
    <property type="entry name" value="BETA-SITE APP-CLEAVING ENZYME, ISOFORM A-RELATED"/>
    <property type="match status" value="1"/>
</dbReference>
<dbReference type="InterPro" id="IPR033121">
    <property type="entry name" value="PEPTIDASE_A1"/>
</dbReference>
<dbReference type="InterPro" id="IPR021109">
    <property type="entry name" value="Peptidase_aspartic_dom_sf"/>
</dbReference>
<comment type="similarity">
    <text evidence="1 3">Belongs to the peptidase A1 family.</text>
</comment>
<dbReference type="PROSITE" id="PS00141">
    <property type="entry name" value="ASP_PROTEASE"/>
    <property type="match status" value="1"/>
</dbReference>
<evidence type="ECO:0000256" key="1">
    <source>
        <dbReference type="ARBA" id="ARBA00007447"/>
    </source>
</evidence>
<keyword evidence="3" id="KW-0378">Hydrolase</keyword>
<evidence type="ECO:0000313" key="6">
    <source>
        <dbReference type="EMBL" id="KAL1845023.1"/>
    </source>
</evidence>
<dbReference type="SUPFAM" id="SSF50630">
    <property type="entry name" value="Acid proteases"/>
    <property type="match status" value="1"/>
</dbReference>
<keyword evidence="3" id="KW-0645">Protease</keyword>
<dbReference type="EMBL" id="JAZHXJ010001314">
    <property type="protein sequence ID" value="KAL1845023.1"/>
    <property type="molecule type" value="Genomic_DNA"/>
</dbReference>
<keyword evidence="7" id="KW-1185">Reference proteome</keyword>
<keyword evidence="4" id="KW-0732">Signal</keyword>
<feature type="signal peptide" evidence="4">
    <location>
        <begin position="1"/>
        <end position="20"/>
    </location>
</feature>
<dbReference type="Pfam" id="PF00026">
    <property type="entry name" value="Asp"/>
    <property type="match status" value="1"/>
</dbReference>
<name>A0ABR3VTM8_9PEZI</name>
<evidence type="ECO:0000313" key="7">
    <source>
        <dbReference type="Proteomes" id="UP001586593"/>
    </source>
</evidence>
<evidence type="ECO:0000256" key="3">
    <source>
        <dbReference type="RuleBase" id="RU000454"/>
    </source>
</evidence>
<dbReference type="PRINTS" id="PR00792">
    <property type="entry name" value="PEPSIN"/>
</dbReference>
<gene>
    <name evidence="6" type="ORF">VTK73DRAFT_1316</name>
</gene>
<feature type="domain" description="Peptidase A1" evidence="5">
    <location>
        <begin position="114"/>
        <end position="421"/>
    </location>
</feature>
<feature type="chain" id="PRO_5046461082" description="Peptidase A1 domain-containing protein" evidence="4">
    <location>
        <begin position="21"/>
        <end position="474"/>
    </location>
</feature>
<proteinExistence type="inferred from homology"/>
<dbReference type="PANTHER" id="PTHR47966:SF65">
    <property type="entry name" value="ASPARTIC-TYPE ENDOPEPTIDASE"/>
    <property type="match status" value="1"/>
</dbReference>
<comment type="caution">
    <text evidence="6">The sequence shown here is derived from an EMBL/GenBank/DDBJ whole genome shotgun (WGS) entry which is preliminary data.</text>
</comment>
<dbReference type="InterPro" id="IPR001969">
    <property type="entry name" value="Aspartic_peptidase_AS"/>
</dbReference>
<sequence>MLVAALSRLLSATILRHALSVLLADGAAAAAAAAAVAAAGPTLDDVEGRLTFPAVEGRDVQGLANPSGFLRMPVSRHSANTSHLTANLTERSITELAKRWGREHVNALASGVVYVMDLSIGTPPQTVQVVIDTGAYQVWVNQSVTSYYPSASQTASYIGPNMTLQYGTGALYGQMWSDTVQIAMFQVPTVRFLVALFTTIIYPGILGLAYTPPTSPFTGLISAMVQMKYINAPIFSLGLGSLDNDYGEVIFGGVNRARFADQLEPLDIWPPTSQQTNGPLYLVNMTSLGWTEPGGPSHTVTPSNFSLNVLIDTGSSLSYLPWDAFQLLIDSVNAVHGVDNYYVVNCKYQGMNGTFDFGFNHGKMVIRVPYKEFIYSFAPDICFLGVQPTTSTAVLGSTFLRAAYGAYDLSAPLRRPENLFSPRAGLLTPLRRRYIVAFDQESDVVWMGQFKNCGDEVVSVGRAGLDTGNVVGAC</sequence>
<dbReference type="Proteomes" id="UP001586593">
    <property type="component" value="Unassembled WGS sequence"/>
</dbReference>
<reference evidence="6 7" key="1">
    <citation type="journal article" date="2024" name="Commun. Biol.">
        <title>Comparative genomic analysis of thermophilic fungi reveals convergent evolutionary adaptations and gene losses.</title>
        <authorList>
            <person name="Steindorff A.S."/>
            <person name="Aguilar-Pontes M.V."/>
            <person name="Robinson A.J."/>
            <person name="Andreopoulos B."/>
            <person name="LaButti K."/>
            <person name="Kuo A."/>
            <person name="Mondo S."/>
            <person name="Riley R."/>
            <person name="Otillar R."/>
            <person name="Haridas S."/>
            <person name="Lipzen A."/>
            <person name="Grimwood J."/>
            <person name="Schmutz J."/>
            <person name="Clum A."/>
            <person name="Reid I.D."/>
            <person name="Moisan M.C."/>
            <person name="Butler G."/>
            <person name="Nguyen T.T.M."/>
            <person name="Dewar K."/>
            <person name="Conant G."/>
            <person name="Drula E."/>
            <person name="Henrissat B."/>
            <person name="Hansel C."/>
            <person name="Singer S."/>
            <person name="Hutchinson M.I."/>
            <person name="de Vries R.P."/>
            <person name="Natvig D.O."/>
            <person name="Powell A.J."/>
            <person name="Tsang A."/>
            <person name="Grigoriev I.V."/>
        </authorList>
    </citation>
    <scope>NUCLEOTIDE SEQUENCE [LARGE SCALE GENOMIC DNA]</scope>
    <source>
        <strain evidence="6 7">ATCC 24622</strain>
    </source>
</reference>
<evidence type="ECO:0000256" key="4">
    <source>
        <dbReference type="SAM" id="SignalP"/>
    </source>
</evidence>